<dbReference type="EMBL" id="LR797178">
    <property type="protein sequence ID" value="CAB4191751.1"/>
    <property type="molecule type" value="Genomic_DNA"/>
</dbReference>
<organism evidence="1">
    <name type="scientific">uncultured Caudovirales phage</name>
    <dbReference type="NCBI Taxonomy" id="2100421"/>
    <lineage>
        <taxon>Viruses</taxon>
        <taxon>Duplodnaviria</taxon>
        <taxon>Heunggongvirae</taxon>
        <taxon>Uroviricota</taxon>
        <taxon>Caudoviricetes</taxon>
        <taxon>Peduoviridae</taxon>
        <taxon>Maltschvirus</taxon>
        <taxon>Maltschvirus maltsch</taxon>
    </lineage>
</organism>
<reference evidence="1" key="1">
    <citation type="submission" date="2020-05" db="EMBL/GenBank/DDBJ databases">
        <authorList>
            <person name="Chiriac C."/>
            <person name="Salcher M."/>
            <person name="Ghai R."/>
            <person name="Kavagutti S V."/>
        </authorList>
    </citation>
    <scope>NUCLEOTIDE SEQUENCE</scope>
</reference>
<gene>
    <name evidence="1" type="ORF">UFOVP1229_121</name>
</gene>
<accession>A0A6J5RE34</accession>
<protein>
    <submittedName>
        <fullName evidence="1">Uncharacterized protein</fullName>
    </submittedName>
</protein>
<sequence length="75" mass="8289">MNPNNTEQPSPSSSDFTPHEVRSLISDVQTALEKIRGFLPANIAVPLMSAQGKLVVAQMAVDAWESRLRLEKLEQ</sequence>
<evidence type="ECO:0000313" key="1">
    <source>
        <dbReference type="EMBL" id="CAB4191751.1"/>
    </source>
</evidence>
<proteinExistence type="predicted"/>
<name>A0A6J5RE34_9CAUD</name>